<dbReference type="Pfam" id="PF14524">
    <property type="entry name" value="Wzt_C"/>
    <property type="match status" value="1"/>
</dbReference>
<dbReference type="SUPFAM" id="SSF52540">
    <property type="entry name" value="P-loop containing nucleoside triphosphate hydrolases"/>
    <property type="match status" value="1"/>
</dbReference>
<feature type="domain" description="ABC transporter" evidence="6">
    <location>
        <begin position="26"/>
        <end position="248"/>
    </location>
</feature>
<accession>A0ABX7M1H0</accession>
<dbReference type="Pfam" id="PF00005">
    <property type="entry name" value="ABC_tran"/>
    <property type="match status" value="1"/>
</dbReference>
<dbReference type="InterPro" id="IPR027417">
    <property type="entry name" value="P-loop_NTPase"/>
</dbReference>
<dbReference type="PANTHER" id="PTHR46743:SF2">
    <property type="entry name" value="TEICHOIC ACIDS EXPORT ATP-BINDING PROTEIN TAGH"/>
    <property type="match status" value="1"/>
</dbReference>
<evidence type="ECO:0000259" key="6">
    <source>
        <dbReference type="PROSITE" id="PS50893"/>
    </source>
</evidence>
<sequence>MSLISEPIIAATNLGKCYGGESPGRLFVRTLLGQPRTVGGYWALRGATFEVARGETVAIVGRNGAGKSTLLQLLAGVLAPTEGSVRVAGRMAALLELGAGFDPDFSGRENVLIAGTLLGLTQAQIETRMEDILRFADIGHFIDEPVRTYSSGMFVRLAFSVNVHASPDLLIVDEALAVGDAPFQAKCFRKLRELQDGGTTLLFVSHDVQAVRSLCSRALWIEGGLLRADGDAPEVTSRYLRSVFADEAPALSTAAAVGAPSKSDVGDELPGLSATVSSLVDGRWGSREALIEAVSIYSEGFVSANVFERGARISLRIVARAQVLLSLDHLSLAFSLKHRKGLDLIVDTSYCHGWRYRALRAGEAFEATFEFENILAPDDYVLVVAVEDRMSETPRYLDFVEHALTLKVVSEERVFSFVKPAVIFSGNPARHEN</sequence>
<dbReference type="EMBL" id="CP071060">
    <property type="protein sequence ID" value="QSI75600.1"/>
    <property type="molecule type" value="Genomic_DNA"/>
</dbReference>
<dbReference type="RefSeq" id="WP_206253313.1">
    <property type="nucleotide sequence ID" value="NZ_CP071060.1"/>
</dbReference>
<gene>
    <name evidence="7" type="ORF">JY500_13985</name>
</gene>
<comment type="similarity">
    <text evidence="1">Belongs to the ABC transporter superfamily.</text>
</comment>
<dbReference type="InterPro" id="IPR015860">
    <property type="entry name" value="ABC_transpr_TagH-like"/>
</dbReference>
<dbReference type="CDD" id="cd03220">
    <property type="entry name" value="ABC_KpsT_Wzt"/>
    <property type="match status" value="1"/>
</dbReference>
<evidence type="ECO:0000313" key="8">
    <source>
        <dbReference type="Proteomes" id="UP000663570"/>
    </source>
</evidence>
<evidence type="ECO:0000256" key="5">
    <source>
        <dbReference type="ARBA" id="ARBA00022840"/>
    </source>
</evidence>
<dbReference type="Gene3D" id="3.40.50.300">
    <property type="entry name" value="P-loop containing nucleotide triphosphate hydrolases"/>
    <property type="match status" value="1"/>
</dbReference>
<keyword evidence="3" id="KW-0472">Membrane</keyword>
<evidence type="ECO:0000256" key="4">
    <source>
        <dbReference type="ARBA" id="ARBA00022741"/>
    </source>
</evidence>
<evidence type="ECO:0000313" key="7">
    <source>
        <dbReference type="EMBL" id="QSI75600.1"/>
    </source>
</evidence>
<dbReference type="CDD" id="cd10147">
    <property type="entry name" value="Wzt_C-like"/>
    <property type="match status" value="1"/>
</dbReference>
<dbReference type="InterPro" id="IPR029439">
    <property type="entry name" value="Wzt_C"/>
</dbReference>
<keyword evidence="5 7" id="KW-0067">ATP-binding</keyword>
<evidence type="ECO:0000256" key="1">
    <source>
        <dbReference type="ARBA" id="ARBA00005417"/>
    </source>
</evidence>
<keyword evidence="8" id="KW-1185">Reference proteome</keyword>
<dbReference type="PANTHER" id="PTHR46743">
    <property type="entry name" value="TEICHOIC ACIDS EXPORT ATP-BINDING PROTEIN TAGH"/>
    <property type="match status" value="1"/>
</dbReference>
<proteinExistence type="inferred from homology"/>
<keyword evidence="4" id="KW-0547">Nucleotide-binding</keyword>
<protein>
    <submittedName>
        <fullName evidence="7">ABC transporter ATP-binding protein</fullName>
    </submittedName>
</protein>
<dbReference type="InterPro" id="IPR017871">
    <property type="entry name" value="ABC_transporter-like_CS"/>
</dbReference>
<organism evidence="7 8">
    <name type="scientific">Niveibacterium microcysteis</name>
    <dbReference type="NCBI Taxonomy" id="2811415"/>
    <lineage>
        <taxon>Bacteria</taxon>
        <taxon>Pseudomonadati</taxon>
        <taxon>Pseudomonadota</taxon>
        <taxon>Betaproteobacteria</taxon>
        <taxon>Rhodocyclales</taxon>
        <taxon>Rhodocyclaceae</taxon>
        <taxon>Niveibacterium</taxon>
    </lineage>
</organism>
<reference evidence="7 8" key="1">
    <citation type="submission" date="2021-02" db="EMBL/GenBank/DDBJ databases">
        <title>Niveibacterium changnyeongensis HC41.</title>
        <authorList>
            <person name="Kang M."/>
        </authorList>
    </citation>
    <scope>NUCLEOTIDE SEQUENCE [LARGE SCALE GENOMIC DNA]</scope>
    <source>
        <strain evidence="7 8">HC41</strain>
    </source>
</reference>
<dbReference type="GO" id="GO:0005524">
    <property type="term" value="F:ATP binding"/>
    <property type="evidence" value="ECO:0007669"/>
    <property type="project" value="UniProtKB-KW"/>
</dbReference>
<dbReference type="Gene3D" id="2.70.50.60">
    <property type="entry name" value="abc- transporter (atp binding component) like domain"/>
    <property type="match status" value="1"/>
</dbReference>
<dbReference type="Proteomes" id="UP000663570">
    <property type="component" value="Chromosome"/>
</dbReference>
<name>A0ABX7M1H0_9RHOO</name>
<keyword evidence="3" id="KW-1003">Cell membrane</keyword>
<evidence type="ECO:0000256" key="2">
    <source>
        <dbReference type="ARBA" id="ARBA00022448"/>
    </source>
</evidence>
<dbReference type="PROSITE" id="PS50893">
    <property type="entry name" value="ABC_TRANSPORTER_2"/>
    <property type="match status" value="1"/>
</dbReference>
<evidence type="ECO:0000256" key="3">
    <source>
        <dbReference type="ARBA" id="ARBA00022475"/>
    </source>
</evidence>
<keyword evidence="2" id="KW-0813">Transport</keyword>
<dbReference type="PROSITE" id="PS00211">
    <property type="entry name" value="ABC_TRANSPORTER_1"/>
    <property type="match status" value="1"/>
</dbReference>
<dbReference type="InterPro" id="IPR050683">
    <property type="entry name" value="Bact_Polysacc_Export_ATP-bd"/>
</dbReference>
<dbReference type="InterPro" id="IPR003439">
    <property type="entry name" value="ABC_transporter-like_ATP-bd"/>
</dbReference>
<dbReference type="SMART" id="SM00382">
    <property type="entry name" value="AAA"/>
    <property type="match status" value="1"/>
</dbReference>
<dbReference type="InterPro" id="IPR003593">
    <property type="entry name" value="AAA+_ATPase"/>
</dbReference>